<comment type="caution">
    <text evidence="2">The sequence shown here is derived from an EMBL/GenBank/DDBJ whole genome shotgun (WGS) entry which is preliminary data.</text>
</comment>
<gene>
    <name evidence="2" type="ORF">ACFFF6_11975</name>
</gene>
<sequence length="319" mass="34256">MSIERLAVVIPVHGPLDPVLPLLEDLLGADVPAPDRPARVLLVDDASPEPLSAAALPAGAEVLRRERNGGFGAAVNTGLSALAQSEGTGGSPDLALVLNSDLRVPTGFIRDLLAHAAPWMPAVVGVRSADEDGRSGYAARFFPTIGHQVVEWLVPLASQRERDLLHRAVGHDLAAERGHGMIPVDWVSGAVLLLPIAEVRRLGGFDEGYFMYTEEVDLQLRLRREGIPSLLDADLQVIHAGGGSSGGEARRRQWLVGARMRYARKHGNVHLLRAGMTAATGANLVWNTGRRLAGRDVDPLAVAREELDLIHRAGRELPR</sequence>
<name>A0ABV6RCG0_9MICO</name>
<dbReference type="PANTHER" id="PTHR43179">
    <property type="entry name" value="RHAMNOSYLTRANSFERASE WBBL"/>
    <property type="match status" value="1"/>
</dbReference>
<dbReference type="Gene3D" id="3.90.550.10">
    <property type="entry name" value="Spore Coat Polysaccharide Biosynthesis Protein SpsA, Chain A"/>
    <property type="match status" value="1"/>
</dbReference>
<proteinExistence type="predicted"/>
<feature type="domain" description="Glycosyltransferase 2-like" evidence="1">
    <location>
        <begin position="8"/>
        <end position="138"/>
    </location>
</feature>
<dbReference type="SUPFAM" id="SSF53448">
    <property type="entry name" value="Nucleotide-diphospho-sugar transferases"/>
    <property type="match status" value="1"/>
</dbReference>
<protein>
    <submittedName>
        <fullName evidence="2">Glycosyltransferase family 2 protein</fullName>
        <ecNumber evidence="2">2.4.-.-</ecNumber>
    </submittedName>
</protein>
<evidence type="ECO:0000313" key="3">
    <source>
        <dbReference type="Proteomes" id="UP001589793"/>
    </source>
</evidence>
<dbReference type="Pfam" id="PF00535">
    <property type="entry name" value="Glycos_transf_2"/>
    <property type="match status" value="1"/>
</dbReference>
<keyword evidence="2" id="KW-0328">Glycosyltransferase</keyword>
<dbReference type="Proteomes" id="UP001589793">
    <property type="component" value="Unassembled WGS sequence"/>
</dbReference>
<organism evidence="2 3">
    <name type="scientific">Brachybacterium hainanense</name>
    <dbReference type="NCBI Taxonomy" id="1541174"/>
    <lineage>
        <taxon>Bacteria</taxon>
        <taxon>Bacillati</taxon>
        <taxon>Actinomycetota</taxon>
        <taxon>Actinomycetes</taxon>
        <taxon>Micrococcales</taxon>
        <taxon>Dermabacteraceae</taxon>
        <taxon>Brachybacterium</taxon>
    </lineage>
</organism>
<accession>A0ABV6RCG0</accession>
<dbReference type="InterPro" id="IPR001173">
    <property type="entry name" value="Glyco_trans_2-like"/>
</dbReference>
<dbReference type="EC" id="2.4.-.-" evidence="2"/>
<dbReference type="InterPro" id="IPR029044">
    <property type="entry name" value="Nucleotide-diphossugar_trans"/>
</dbReference>
<keyword evidence="2" id="KW-0808">Transferase</keyword>
<reference evidence="2 3" key="1">
    <citation type="submission" date="2024-09" db="EMBL/GenBank/DDBJ databases">
        <authorList>
            <person name="Sun Q."/>
            <person name="Mori K."/>
        </authorList>
    </citation>
    <scope>NUCLEOTIDE SEQUENCE [LARGE SCALE GENOMIC DNA]</scope>
    <source>
        <strain evidence="2 3">CICC 10874</strain>
    </source>
</reference>
<dbReference type="EMBL" id="JBHLSV010000014">
    <property type="protein sequence ID" value="MFC0674675.1"/>
    <property type="molecule type" value="Genomic_DNA"/>
</dbReference>
<dbReference type="PANTHER" id="PTHR43179:SF7">
    <property type="entry name" value="RHAMNOSYLTRANSFERASE WBBL"/>
    <property type="match status" value="1"/>
</dbReference>
<evidence type="ECO:0000313" key="2">
    <source>
        <dbReference type="EMBL" id="MFC0674675.1"/>
    </source>
</evidence>
<evidence type="ECO:0000259" key="1">
    <source>
        <dbReference type="Pfam" id="PF00535"/>
    </source>
</evidence>
<dbReference type="GO" id="GO:0016757">
    <property type="term" value="F:glycosyltransferase activity"/>
    <property type="evidence" value="ECO:0007669"/>
    <property type="project" value="UniProtKB-KW"/>
</dbReference>
<keyword evidence="3" id="KW-1185">Reference proteome</keyword>
<dbReference type="RefSeq" id="WP_376980989.1">
    <property type="nucleotide sequence ID" value="NZ_JBHLSV010000014.1"/>
</dbReference>